<evidence type="ECO:0000313" key="19">
    <source>
        <dbReference type="Proteomes" id="UP001212411"/>
    </source>
</evidence>
<dbReference type="InterPro" id="IPR016305">
    <property type="entry name" value="Mannose-6-P_Isomerase"/>
</dbReference>
<evidence type="ECO:0000256" key="12">
    <source>
        <dbReference type="PIRSR" id="PIRSR001480-1"/>
    </source>
</evidence>
<feature type="domain" description="Phosphomannose isomerase type I helical insertion" evidence="17">
    <location>
        <begin position="160"/>
        <end position="246"/>
    </location>
</feature>
<feature type="binding site" evidence="13">
    <location>
        <position position="101"/>
    </location>
    <ligand>
        <name>Zn(2+)</name>
        <dbReference type="ChEBI" id="CHEBI:29105"/>
    </ligand>
</feature>
<feature type="binding site" evidence="13">
    <location>
        <position position="99"/>
    </location>
    <ligand>
        <name>Zn(2+)</name>
        <dbReference type="ChEBI" id="CHEBI:29105"/>
    </ligand>
</feature>
<comment type="catalytic activity">
    <reaction evidence="1">
        <text>D-mannose 6-phosphate = D-fructose 6-phosphate</text>
        <dbReference type="Rhea" id="RHEA:12356"/>
        <dbReference type="ChEBI" id="CHEBI:58735"/>
        <dbReference type="ChEBI" id="CHEBI:61527"/>
        <dbReference type="EC" id="5.3.1.8"/>
    </reaction>
</comment>
<dbReference type="SUPFAM" id="SSF51182">
    <property type="entry name" value="RmlC-like cupins"/>
    <property type="match status" value="1"/>
</dbReference>
<keyword evidence="19" id="KW-1185">Reference proteome</keyword>
<dbReference type="InterPro" id="IPR046457">
    <property type="entry name" value="PMI_typeI_cat"/>
</dbReference>
<evidence type="ECO:0000259" key="15">
    <source>
        <dbReference type="Pfam" id="PF01238"/>
    </source>
</evidence>
<evidence type="ECO:0000313" key="18">
    <source>
        <dbReference type="EMBL" id="WBW70589.1"/>
    </source>
</evidence>
<dbReference type="Gene3D" id="2.60.120.10">
    <property type="entry name" value="Jelly Rolls"/>
    <property type="match status" value="2"/>
</dbReference>
<evidence type="ECO:0000256" key="11">
    <source>
        <dbReference type="ARBA" id="ARBA00030762"/>
    </source>
</evidence>
<name>A0AAE9W5T7_9SCHI</name>
<evidence type="ECO:0000256" key="2">
    <source>
        <dbReference type="ARBA" id="ARBA00002564"/>
    </source>
</evidence>
<comment type="function">
    <text evidence="2">Involved in the synthesis of the GDP-mannose and dolichol-phosphate-mannose required for a number of critical mannosyl transfer reactions.</text>
</comment>
<dbReference type="NCBIfam" id="TIGR00218">
    <property type="entry name" value="manA"/>
    <property type="match status" value="1"/>
</dbReference>
<reference evidence="18 19" key="1">
    <citation type="journal article" date="2023" name="G3 (Bethesda)">
        <title>A high-quality reference genome for the fission yeast Schizosaccharomyces osmophilus.</title>
        <authorList>
            <person name="Jia G.S."/>
            <person name="Zhang W.C."/>
            <person name="Liang Y."/>
            <person name="Liu X.H."/>
            <person name="Rhind N."/>
            <person name="Pidoux A."/>
            <person name="Brysch-Herzberg M."/>
            <person name="Du L.L."/>
        </authorList>
    </citation>
    <scope>NUCLEOTIDE SEQUENCE [LARGE SCALE GENOMIC DNA]</scope>
    <source>
        <strain evidence="18 19">CBS 15793</strain>
    </source>
</reference>
<dbReference type="GO" id="GO:0009298">
    <property type="term" value="P:GDP-mannose biosynthetic process"/>
    <property type="evidence" value="ECO:0007669"/>
    <property type="project" value="InterPro"/>
</dbReference>
<gene>
    <name evidence="18" type="primary">mpi1</name>
    <name evidence="18" type="ORF">SOMG_00671</name>
</gene>
<dbReference type="Pfam" id="PF20512">
    <property type="entry name" value="PMI_typeI_hel"/>
    <property type="match status" value="1"/>
</dbReference>
<dbReference type="InterPro" id="IPR001250">
    <property type="entry name" value="Man6P_Isoase-1"/>
</dbReference>
<dbReference type="Pfam" id="PF01238">
    <property type="entry name" value="PMI_typeI_C"/>
    <property type="match status" value="1"/>
</dbReference>
<organism evidence="18 19">
    <name type="scientific">Schizosaccharomyces osmophilus</name>
    <dbReference type="NCBI Taxonomy" id="2545709"/>
    <lineage>
        <taxon>Eukaryota</taxon>
        <taxon>Fungi</taxon>
        <taxon>Dikarya</taxon>
        <taxon>Ascomycota</taxon>
        <taxon>Taphrinomycotina</taxon>
        <taxon>Schizosaccharomycetes</taxon>
        <taxon>Schizosaccharomycetales</taxon>
        <taxon>Schizosaccharomycetaceae</taxon>
        <taxon>Schizosaccharomyces</taxon>
    </lineage>
</organism>
<dbReference type="GO" id="GO:0005829">
    <property type="term" value="C:cytosol"/>
    <property type="evidence" value="ECO:0007669"/>
    <property type="project" value="TreeGrafter"/>
</dbReference>
<dbReference type="GeneID" id="80874154"/>
<dbReference type="KEGG" id="som:SOMG_00671"/>
<evidence type="ECO:0000256" key="14">
    <source>
        <dbReference type="RuleBase" id="RU004189"/>
    </source>
</evidence>
<dbReference type="Gene3D" id="1.10.441.10">
    <property type="entry name" value="Phosphomannose Isomerase, domain 2"/>
    <property type="match status" value="1"/>
</dbReference>
<dbReference type="Pfam" id="PF20511">
    <property type="entry name" value="PMI_typeI_cat"/>
    <property type="match status" value="1"/>
</dbReference>
<evidence type="ECO:0000256" key="5">
    <source>
        <dbReference type="ARBA" id="ARBA00011956"/>
    </source>
</evidence>
<dbReference type="PIRSF" id="PIRSF001480">
    <property type="entry name" value="Mannose-6-phosphate_isomerase"/>
    <property type="match status" value="1"/>
</dbReference>
<dbReference type="AlphaFoldDB" id="A0AAE9W5T7"/>
<dbReference type="PANTHER" id="PTHR10309:SF0">
    <property type="entry name" value="MANNOSE-6-PHOSPHATE ISOMERASE"/>
    <property type="match status" value="1"/>
</dbReference>
<evidence type="ECO:0000256" key="10">
    <source>
        <dbReference type="ARBA" id="ARBA00029741"/>
    </source>
</evidence>
<sequence length="411" mass="45992">MYRLKCQVMEYDWGRVGHDSLAAQFAKHGSGFEVDEEKPYAELWMGSYHSCPSIVIQTGETLDKILTPETMGHKIYEKYGNQLPFLFKVLSINKVLSLQAHPDKTLAKELHANDPENYKDDNHKPEMALALTQFQGLCGFRQGEQIVSFLKNIPPLREFVGEEAAVEFENEYKKNEKDALRKLFNVLMNNDNDKLEKYAPKLVQFAKDTDQDFGGKSFGGHDLSALILRLNSQYPNDIGLFITLILNHVNLQPGESIFLRALDPHAYIAGNIIECMASSDNVIRSGFTSKFKDKGTLIKNLTYETGTADEQLTRPVPFPKAHGSGKTVVYKPPIEEFNILQTTLAPEQSQTIRDIHGPSILIVVEGNGLLKGENGDVASISPGFVFFISANYPLTVSSSCKNLVVYQAYCE</sequence>
<comment type="similarity">
    <text evidence="4 14">Belongs to the mannose-6-phosphate isomerase type 1 family.</text>
</comment>
<feature type="active site" evidence="12">
    <location>
        <position position="284"/>
    </location>
</feature>
<dbReference type="InterPro" id="IPR018050">
    <property type="entry name" value="Pmannose_isomerase-type1_CS"/>
</dbReference>
<feature type="binding site" evidence="13">
    <location>
        <position position="126"/>
    </location>
    <ligand>
        <name>Zn(2+)</name>
        <dbReference type="ChEBI" id="CHEBI:29105"/>
    </ligand>
</feature>
<accession>A0AAE9W5T7</accession>
<feature type="domain" description="Phosphomannose isomerase type I catalytic" evidence="16">
    <location>
        <begin position="1"/>
        <end position="142"/>
    </location>
</feature>
<keyword evidence="8 13" id="KW-0862">Zinc</keyword>
<comment type="cofactor">
    <cofactor evidence="13">
        <name>Zn(2+)</name>
        <dbReference type="ChEBI" id="CHEBI:29105"/>
    </cofactor>
    <text evidence="13">Binds 1 zinc ion per subunit.</text>
</comment>
<evidence type="ECO:0000256" key="8">
    <source>
        <dbReference type="ARBA" id="ARBA00022833"/>
    </source>
</evidence>
<proteinExistence type="inferred from homology"/>
<dbReference type="InterPro" id="IPR046458">
    <property type="entry name" value="PMI_typeI_hel"/>
</dbReference>
<dbReference type="PROSITE" id="PS00965">
    <property type="entry name" value="PMI_I_1"/>
    <property type="match status" value="1"/>
</dbReference>
<evidence type="ECO:0000256" key="7">
    <source>
        <dbReference type="ARBA" id="ARBA00022723"/>
    </source>
</evidence>
<keyword evidence="9 18" id="KW-0413">Isomerase</keyword>
<dbReference type="Proteomes" id="UP001212411">
    <property type="component" value="Chromosome 1"/>
</dbReference>
<evidence type="ECO:0000256" key="1">
    <source>
        <dbReference type="ARBA" id="ARBA00000757"/>
    </source>
</evidence>
<dbReference type="PRINTS" id="PR00714">
    <property type="entry name" value="MAN6PISMRASE"/>
</dbReference>
<feature type="domain" description="Phosphomannose isomerase type I C-terminal" evidence="15">
    <location>
        <begin position="328"/>
        <end position="369"/>
    </location>
</feature>
<dbReference type="RefSeq" id="XP_056034832.1">
    <property type="nucleotide sequence ID" value="XM_056179465.1"/>
</dbReference>
<evidence type="ECO:0000256" key="13">
    <source>
        <dbReference type="PIRSR" id="PIRSR001480-2"/>
    </source>
</evidence>
<dbReference type="InterPro" id="IPR046456">
    <property type="entry name" value="PMI_typeI_C"/>
</dbReference>
<dbReference type="EMBL" id="CP115611">
    <property type="protein sequence ID" value="WBW70589.1"/>
    <property type="molecule type" value="Genomic_DNA"/>
</dbReference>
<dbReference type="GO" id="GO:0005975">
    <property type="term" value="P:carbohydrate metabolic process"/>
    <property type="evidence" value="ECO:0007669"/>
    <property type="project" value="InterPro"/>
</dbReference>
<keyword evidence="7 13" id="KW-0479">Metal-binding</keyword>
<dbReference type="PANTHER" id="PTHR10309">
    <property type="entry name" value="MANNOSE-6-PHOSPHATE ISOMERASE"/>
    <property type="match status" value="1"/>
</dbReference>
<evidence type="ECO:0000256" key="9">
    <source>
        <dbReference type="ARBA" id="ARBA00023235"/>
    </source>
</evidence>
<dbReference type="EC" id="5.3.1.8" evidence="5"/>
<dbReference type="GO" id="GO:0008270">
    <property type="term" value="F:zinc ion binding"/>
    <property type="evidence" value="ECO:0007669"/>
    <property type="project" value="InterPro"/>
</dbReference>
<evidence type="ECO:0000259" key="16">
    <source>
        <dbReference type="Pfam" id="PF20511"/>
    </source>
</evidence>
<evidence type="ECO:0000259" key="17">
    <source>
        <dbReference type="Pfam" id="PF20512"/>
    </source>
</evidence>
<feature type="binding site" evidence="13">
    <location>
        <position position="265"/>
    </location>
    <ligand>
        <name>Zn(2+)</name>
        <dbReference type="ChEBI" id="CHEBI:29105"/>
    </ligand>
</feature>
<dbReference type="InterPro" id="IPR014710">
    <property type="entry name" value="RmlC-like_jellyroll"/>
</dbReference>
<evidence type="ECO:0000256" key="3">
    <source>
        <dbReference type="ARBA" id="ARBA00004666"/>
    </source>
</evidence>
<dbReference type="InterPro" id="IPR011051">
    <property type="entry name" value="RmlC_Cupin_sf"/>
</dbReference>
<comment type="pathway">
    <text evidence="3">Nucleotide-sugar biosynthesis; GDP-alpha-D-mannose biosynthesis; alpha-D-mannose 1-phosphate from D-fructose 6-phosphate: step 1/2.</text>
</comment>
<dbReference type="GO" id="GO:0004476">
    <property type="term" value="F:mannose-6-phosphate isomerase activity"/>
    <property type="evidence" value="ECO:0007669"/>
    <property type="project" value="UniProtKB-EC"/>
</dbReference>
<protein>
    <recommendedName>
        <fullName evidence="6">Mannose-6-phosphate isomerase</fullName>
        <ecNumber evidence="5">5.3.1.8</ecNumber>
    </recommendedName>
    <alternativeName>
        <fullName evidence="10">Phosphohexomutase</fullName>
    </alternativeName>
    <alternativeName>
        <fullName evidence="11">Phosphomannose isomerase</fullName>
    </alternativeName>
</protein>
<evidence type="ECO:0000256" key="6">
    <source>
        <dbReference type="ARBA" id="ARBA00018236"/>
    </source>
</evidence>
<evidence type="ECO:0000256" key="4">
    <source>
        <dbReference type="ARBA" id="ARBA00010772"/>
    </source>
</evidence>
<dbReference type="CDD" id="cd07011">
    <property type="entry name" value="cupin_PMI_type_I_N"/>
    <property type="match status" value="1"/>
</dbReference>